<protein>
    <submittedName>
        <fullName evidence="2">Uncharacterized protein</fullName>
    </submittedName>
</protein>
<organism evidence="1 2">
    <name type="scientific">Steinernema glaseri</name>
    <dbReference type="NCBI Taxonomy" id="37863"/>
    <lineage>
        <taxon>Eukaryota</taxon>
        <taxon>Metazoa</taxon>
        <taxon>Ecdysozoa</taxon>
        <taxon>Nematoda</taxon>
        <taxon>Chromadorea</taxon>
        <taxon>Rhabditida</taxon>
        <taxon>Tylenchina</taxon>
        <taxon>Panagrolaimomorpha</taxon>
        <taxon>Strongyloidoidea</taxon>
        <taxon>Steinernematidae</taxon>
        <taxon>Steinernema</taxon>
    </lineage>
</organism>
<reference evidence="2" key="1">
    <citation type="submission" date="2016-11" db="UniProtKB">
        <authorList>
            <consortium name="WormBaseParasite"/>
        </authorList>
    </citation>
    <scope>IDENTIFICATION</scope>
</reference>
<proteinExistence type="predicted"/>
<dbReference type="AlphaFoldDB" id="A0A1I8APH8"/>
<sequence length="84" mass="9360">MPKYALLHIPLGEKATLAGILEGAFNRSLRHLNVTCTCFLHFSIAKGAWNDGRREFLAASFHSSSHGTGWFQPRLFCELANSHC</sequence>
<dbReference type="WBParaSite" id="L893_g7838.t1">
    <property type="protein sequence ID" value="L893_g7838.t1"/>
    <property type="gene ID" value="L893_g7838"/>
</dbReference>
<evidence type="ECO:0000313" key="1">
    <source>
        <dbReference type="Proteomes" id="UP000095287"/>
    </source>
</evidence>
<keyword evidence="1" id="KW-1185">Reference proteome</keyword>
<evidence type="ECO:0000313" key="2">
    <source>
        <dbReference type="WBParaSite" id="L893_g7838.t1"/>
    </source>
</evidence>
<name>A0A1I8APH8_9BILA</name>
<dbReference type="Proteomes" id="UP000095287">
    <property type="component" value="Unplaced"/>
</dbReference>
<accession>A0A1I8APH8</accession>